<dbReference type="InterPro" id="IPR037069">
    <property type="entry name" value="AcylCoA_DH/ox_N_sf"/>
</dbReference>
<evidence type="ECO:0000313" key="4">
    <source>
        <dbReference type="EMBL" id="XDI05054.1"/>
    </source>
</evidence>
<dbReference type="InterPro" id="IPR013107">
    <property type="entry name" value="Acyl-CoA_DH_C"/>
</dbReference>
<dbReference type="InterPro" id="IPR013786">
    <property type="entry name" value="AcylCoA_DH/ox_N"/>
</dbReference>
<dbReference type="Gene3D" id="1.20.140.10">
    <property type="entry name" value="Butyryl-CoA Dehydrogenase, subunit A, domain 3"/>
    <property type="match status" value="1"/>
</dbReference>
<dbReference type="PANTHER" id="PTHR43884:SF12">
    <property type="entry name" value="ISOVALERYL-COA DEHYDROGENASE, MITOCHONDRIAL-RELATED"/>
    <property type="match status" value="1"/>
</dbReference>
<dbReference type="GO" id="GO:0008470">
    <property type="term" value="F:3-methylbutanoyl-CoA dehydrogenase activity"/>
    <property type="evidence" value="ECO:0007669"/>
    <property type="project" value="TreeGrafter"/>
</dbReference>
<dbReference type="Gene3D" id="2.40.110.10">
    <property type="entry name" value="Butyryl-CoA Dehydrogenase, subunit A, domain 2"/>
    <property type="match status" value="1"/>
</dbReference>
<dbReference type="EMBL" id="CP162511">
    <property type="protein sequence ID" value="XDI05054.1"/>
    <property type="molecule type" value="Genomic_DNA"/>
</dbReference>
<dbReference type="SUPFAM" id="SSF56645">
    <property type="entry name" value="Acyl-CoA dehydrogenase NM domain-like"/>
    <property type="match status" value="1"/>
</dbReference>
<gene>
    <name evidence="4" type="ORF">ABFY20_17255</name>
</gene>
<accession>A0AB39BFB1</accession>
<dbReference type="InterPro" id="IPR009100">
    <property type="entry name" value="AcylCoA_DH/oxidase_NM_dom_sf"/>
</dbReference>
<proteinExistence type="predicted"/>
<dbReference type="InterPro" id="IPR036250">
    <property type="entry name" value="AcylCo_DH-like_C"/>
</dbReference>
<organism evidence="4">
    <name type="scientific">Herbiconiux sp. A18JL235</name>
    <dbReference type="NCBI Taxonomy" id="3152363"/>
    <lineage>
        <taxon>Bacteria</taxon>
        <taxon>Bacillati</taxon>
        <taxon>Actinomycetota</taxon>
        <taxon>Actinomycetes</taxon>
        <taxon>Micrococcales</taxon>
        <taxon>Microbacteriaceae</taxon>
        <taxon>Herbiconiux</taxon>
    </lineage>
</organism>
<dbReference type="Pfam" id="PF08028">
    <property type="entry name" value="Acyl-CoA_dh_2"/>
    <property type="match status" value="1"/>
</dbReference>
<dbReference type="InterPro" id="IPR046373">
    <property type="entry name" value="Acyl-CoA_Oxase/DH_mid-dom_sf"/>
</dbReference>
<dbReference type="AlphaFoldDB" id="A0AB39BFB1"/>
<feature type="domain" description="Acyl-CoA dehydrogenase/oxidase N-terminal" evidence="2">
    <location>
        <begin position="38"/>
        <end position="110"/>
    </location>
</feature>
<evidence type="ECO:0000259" key="2">
    <source>
        <dbReference type="Pfam" id="PF02771"/>
    </source>
</evidence>
<keyword evidence="1" id="KW-0560">Oxidoreductase</keyword>
<evidence type="ECO:0000259" key="3">
    <source>
        <dbReference type="Pfam" id="PF08028"/>
    </source>
</evidence>
<dbReference type="SUPFAM" id="SSF47203">
    <property type="entry name" value="Acyl-CoA dehydrogenase C-terminal domain-like"/>
    <property type="match status" value="1"/>
</dbReference>
<dbReference type="RefSeq" id="WP_368497435.1">
    <property type="nucleotide sequence ID" value="NZ_CP162511.1"/>
</dbReference>
<sequence length="418" mass="44367">MTGSVSRGASAPGVGEGDEVGEGIHVIDEPAAAIDALALLAEELAPSIALREREGTAPFDEVARLRATGILPALVPRELGGGGLDWVTVFRALRPVIRVDGGLGHVFAYHFVNSWRLQLNENQGVIEALQRQLAAEHLFWGGAGNPRDAGLQLTPAPGGFTVAGRKFFATGAQVSDRVTASGTRVDTGEKLAIIIDSTQPGVVHHDDWSNIGQRLSASGSVSFEGAFVPDAHVLGFGEQAGPRYKPFASLSILLFQLAMNHLHVGIAEGALATAAEYVRTTTRPWSTSGVERAVDDPYIRELLGELTAATRAADALTWRGTELLAAAAEQRWELGDAERGEVAVEIAAGKVVTTKTVLDVTSRLFELTGARATGESYGFDRFWRNARTITLHDPVAYKAQEVGDHALTGAYPTPSGYS</sequence>
<dbReference type="GO" id="GO:0050660">
    <property type="term" value="F:flavin adenine dinucleotide binding"/>
    <property type="evidence" value="ECO:0007669"/>
    <property type="project" value="InterPro"/>
</dbReference>
<dbReference type="GO" id="GO:0006552">
    <property type="term" value="P:L-leucine catabolic process"/>
    <property type="evidence" value="ECO:0007669"/>
    <property type="project" value="TreeGrafter"/>
</dbReference>
<name>A0AB39BFB1_9MICO</name>
<reference evidence="4" key="1">
    <citation type="submission" date="2024-05" db="EMBL/GenBank/DDBJ databases">
        <title>Herbiconiux sp. A18JL235.</title>
        <authorList>
            <person name="Zhang G."/>
        </authorList>
    </citation>
    <scope>NUCLEOTIDE SEQUENCE</scope>
    <source>
        <strain evidence="4">A18JL235</strain>
    </source>
</reference>
<dbReference type="PIRSF" id="PIRSF016578">
    <property type="entry name" value="HsaA"/>
    <property type="match status" value="1"/>
</dbReference>
<dbReference type="Gene3D" id="1.10.540.10">
    <property type="entry name" value="Acyl-CoA dehydrogenase/oxidase, N-terminal domain"/>
    <property type="match status" value="1"/>
</dbReference>
<protein>
    <submittedName>
        <fullName evidence="4">Acyl-CoA dehydrogenase family protein</fullName>
    </submittedName>
</protein>
<evidence type="ECO:0000256" key="1">
    <source>
        <dbReference type="ARBA" id="ARBA00023002"/>
    </source>
</evidence>
<feature type="domain" description="Acyl-CoA dehydrogenase C-terminal" evidence="3">
    <location>
        <begin position="263"/>
        <end position="393"/>
    </location>
</feature>
<dbReference type="PANTHER" id="PTHR43884">
    <property type="entry name" value="ACYL-COA DEHYDROGENASE"/>
    <property type="match status" value="1"/>
</dbReference>
<dbReference type="Pfam" id="PF02771">
    <property type="entry name" value="Acyl-CoA_dh_N"/>
    <property type="match status" value="1"/>
</dbReference>